<dbReference type="Proteomes" id="UP000248536">
    <property type="component" value="Chromosome"/>
</dbReference>
<evidence type="ECO:0000313" key="2">
    <source>
        <dbReference type="Proteomes" id="UP000248536"/>
    </source>
</evidence>
<dbReference type="AlphaFoldDB" id="A0A2Z4LPB4"/>
<keyword evidence="2" id="KW-1185">Reference proteome</keyword>
<dbReference type="KEGG" id="spon:HME9304_00692"/>
<protein>
    <submittedName>
        <fullName evidence="1">Uncharacterized protein</fullName>
    </submittedName>
</protein>
<gene>
    <name evidence="1" type="ORF">HME9304_00692</name>
</gene>
<accession>A0A2Z4LPB4</accession>
<evidence type="ECO:0000313" key="1">
    <source>
        <dbReference type="EMBL" id="AWX43701.1"/>
    </source>
</evidence>
<reference evidence="1 2" key="1">
    <citation type="submission" date="2018-06" db="EMBL/GenBank/DDBJ databases">
        <title>Spongiibacterium sp. HME9304 Genome sequencing and assembly.</title>
        <authorList>
            <person name="Kang H."/>
            <person name="Kim H."/>
            <person name="Joh K."/>
        </authorList>
    </citation>
    <scope>NUCLEOTIDE SEQUENCE [LARGE SCALE GENOMIC DNA]</scope>
    <source>
        <strain evidence="1 2">HME9304</strain>
    </source>
</reference>
<proteinExistence type="predicted"/>
<organism evidence="1 2">
    <name type="scientific">Flagellimonas maritima</name>
    <dbReference type="NCBI Taxonomy" id="1383885"/>
    <lineage>
        <taxon>Bacteria</taxon>
        <taxon>Pseudomonadati</taxon>
        <taxon>Bacteroidota</taxon>
        <taxon>Flavobacteriia</taxon>
        <taxon>Flavobacteriales</taxon>
        <taxon>Flavobacteriaceae</taxon>
        <taxon>Flagellimonas</taxon>
    </lineage>
</organism>
<dbReference type="RefSeq" id="WP_164674745.1">
    <property type="nucleotide sequence ID" value="NZ_CP030104.1"/>
</dbReference>
<sequence>MADGMAALLMGTPSGKRLTGTKPENTNYWGKDSKIFMKEVLTFFLK</sequence>
<name>A0A2Z4LPB4_9FLAO</name>
<dbReference type="EMBL" id="CP030104">
    <property type="protein sequence ID" value="AWX43701.1"/>
    <property type="molecule type" value="Genomic_DNA"/>
</dbReference>